<evidence type="ECO:0000313" key="8">
    <source>
        <dbReference type="Proteomes" id="UP000464577"/>
    </source>
</evidence>
<evidence type="ECO:0000256" key="5">
    <source>
        <dbReference type="SAM" id="Phobius"/>
    </source>
</evidence>
<feature type="domain" description="AprE-like beta-barrel" evidence="6">
    <location>
        <begin position="304"/>
        <end position="383"/>
    </location>
</feature>
<dbReference type="KEGG" id="senf:GJR95_04610"/>
<dbReference type="EMBL" id="CP045997">
    <property type="protein sequence ID" value="QHV94345.1"/>
    <property type="molecule type" value="Genomic_DNA"/>
</dbReference>
<evidence type="ECO:0000256" key="1">
    <source>
        <dbReference type="ARBA" id="ARBA00004167"/>
    </source>
</evidence>
<dbReference type="GO" id="GO:0016020">
    <property type="term" value="C:membrane"/>
    <property type="evidence" value="ECO:0007669"/>
    <property type="project" value="UniProtKB-SubCell"/>
</dbReference>
<dbReference type="Proteomes" id="UP000464577">
    <property type="component" value="Chromosome"/>
</dbReference>
<gene>
    <name evidence="7" type="ORF">GJR95_04610</name>
</gene>
<dbReference type="AlphaFoldDB" id="A0A6P1VNR6"/>
<dbReference type="InterPro" id="IPR058982">
    <property type="entry name" value="Beta-barrel_AprE"/>
</dbReference>
<feature type="transmembrane region" description="Helical" evidence="5">
    <location>
        <begin position="20"/>
        <end position="38"/>
    </location>
</feature>
<keyword evidence="3 5" id="KW-1133">Transmembrane helix</keyword>
<dbReference type="PANTHER" id="PTHR30386">
    <property type="entry name" value="MEMBRANE FUSION SUBUNIT OF EMRAB-TOLC MULTIDRUG EFFLUX PUMP"/>
    <property type="match status" value="1"/>
</dbReference>
<dbReference type="RefSeq" id="WP_232541082.1">
    <property type="nucleotide sequence ID" value="NZ_CP045997.1"/>
</dbReference>
<comment type="subcellular location">
    <subcellularLocation>
        <location evidence="1">Membrane</location>
        <topology evidence="1">Single-pass membrane protein</topology>
    </subcellularLocation>
</comment>
<sequence length="405" mass="45463">MPLNRRDPQQSAAMRRLGWWAVVLVLIGLVLGFVIVLPDTIPTPFVFKSERAEEIYRFPSTVYIERMYVRNGQHVKPGDTILEISAPDIAALARELSSAESNLSSFRNFRTASATDEQAITKLTIHKTQEEIGLKETQVAIADRKWESESGSLLYHVTESKRLLATNRTLYQAGDISKNNLNALELKQFQAQSAYDLAYQNHLENRTSLNRQIASKKLEISILEKQIAKNASDLLLEGDHLHTTLTATRKRIEGTYGAFSITSNAHLLLKATRSSTVSFVFEGEKEVVAGTTLLKMMYDEAPLYAHTQVNSSQIGKIRAGQSVILKVDAYPVYEWGSVSGEVNTVSLTPDEKGLFNVRLRITNEQNLHNLLRIGMQGKADIITDERTMYGHLFRKFKKTASAFVD</sequence>
<evidence type="ECO:0000313" key="7">
    <source>
        <dbReference type="EMBL" id="QHV94345.1"/>
    </source>
</evidence>
<proteinExistence type="predicted"/>
<keyword evidence="4 5" id="KW-0472">Membrane</keyword>
<name>A0A6P1VNR6_9BACT</name>
<accession>A0A6P1VNR6</accession>
<organism evidence="7 8">
    <name type="scientific">Spirosoma endbachense</name>
    <dbReference type="NCBI Taxonomy" id="2666025"/>
    <lineage>
        <taxon>Bacteria</taxon>
        <taxon>Pseudomonadati</taxon>
        <taxon>Bacteroidota</taxon>
        <taxon>Cytophagia</taxon>
        <taxon>Cytophagales</taxon>
        <taxon>Cytophagaceae</taxon>
        <taxon>Spirosoma</taxon>
    </lineage>
</organism>
<evidence type="ECO:0000259" key="6">
    <source>
        <dbReference type="Pfam" id="PF26002"/>
    </source>
</evidence>
<keyword evidence="8" id="KW-1185">Reference proteome</keyword>
<reference evidence="7 8" key="1">
    <citation type="submission" date="2019-11" db="EMBL/GenBank/DDBJ databases">
        <title>Spirosoma endbachense sp. nov., isolated from a natural salt meadow.</title>
        <authorList>
            <person name="Rojas J."/>
            <person name="Ambika Manirajan B."/>
            <person name="Ratering S."/>
            <person name="Suarez C."/>
            <person name="Geissler-Plaum R."/>
            <person name="Schnell S."/>
        </authorList>
    </citation>
    <scope>NUCLEOTIDE SEQUENCE [LARGE SCALE GENOMIC DNA]</scope>
    <source>
        <strain evidence="7 8">I-24</strain>
    </source>
</reference>
<keyword evidence="2 5" id="KW-0812">Transmembrane</keyword>
<dbReference type="InterPro" id="IPR050739">
    <property type="entry name" value="MFP"/>
</dbReference>
<dbReference type="PRINTS" id="PR01490">
    <property type="entry name" value="RTXTOXIND"/>
</dbReference>
<dbReference type="Gene3D" id="2.40.30.170">
    <property type="match status" value="1"/>
</dbReference>
<protein>
    <submittedName>
        <fullName evidence="7">HlyD family efflux transporter periplasmic adaptor subunit</fullName>
    </submittedName>
</protein>
<dbReference type="PANTHER" id="PTHR30386:SF26">
    <property type="entry name" value="TRANSPORT PROTEIN COMB"/>
    <property type="match status" value="1"/>
</dbReference>
<evidence type="ECO:0000256" key="4">
    <source>
        <dbReference type="ARBA" id="ARBA00023136"/>
    </source>
</evidence>
<evidence type="ECO:0000256" key="2">
    <source>
        <dbReference type="ARBA" id="ARBA00022692"/>
    </source>
</evidence>
<evidence type="ECO:0000256" key="3">
    <source>
        <dbReference type="ARBA" id="ARBA00022989"/>
    </source>
</evidence>
<dbReference type="Pfam" id="PF26002">
    <property type="entry name" value="Beta-barrel_AprE"/>
    <property type="match status" value="1"/>
</dbReference>